<accession>A0A8U0HZ24</accession>
<dbReference type="InterPro" id="IPR050627">
    <property type="entry name" value="Nitroreductase/BluB"/>
</dbReference>
<dbReference type="Gene3D" id="3.40.109.30">
    <property type="entry name" value="putative nitroreductase (tm1586), domain 2"/>
    <property type="match status" value="1"/>
</dbReference>
<feature type="compositionally biased region" description="Polar residues" evidence="1">
    <location>
        <begin position="172"/>
        <end position="185"/>
    </location>
</feature>
<keyword evidence="3" id="KW-0614">Plasmid</keyword>
<dbReference type="Pfam" id="PF00881">
    <property type="entry name" value="Nitroreductase"/>
    <property type="match status" value="1"/>
</dbReference>
<proteinExistence type="predicted"/>
<dbReference type="PROSITE" id="PS00107">
    <property type="entry name" value="PROTEIN_KINASE_ATP"/>
    <property type="match status" value="1"/>
</dbReference>
<evidence type="ECO:0000259" key="2">
    <source>
        <dbReference type="Pfam" id="PF00881"/>
    </source>
</evidence>
<keyword evidence="4" id="KW-1185">Reference proteome</keyword>
<sequence>MGERNPGDGGSERTRDGDGSERGERGAVGRTRAHERTSALSRVGEAVGETLGRVSLRRRWVGGNRPWRVSASAFPSAGTLEERARFLIRFAVLAPSSHNTQPWLFTVDEGEVRLFADLDRWLSVADHDKRELYLSLGAALENLLVAAEHFGLGHEVTYLPGSDGTHAATVRLSESPSADSDSGKQSAEVRSEHGEVPNEHDEVPSGYRGSRLFTAIPHRRTSRGRFRDKSIPTADLRALERHCVEDDVSLQLVADPETLESIADLTARANRRLYADYAYRRELGRWVGRGAFGDLWPVAKVGKVAVTYLNLGRQRARKDGRAIREAPVVAFLRTDGDDRRSRIRAGQAYERLSLLATALGVGNHPVSALLEVENLRRELTDLLGRSDRPVQHFFRLGYPERAGDSRLSPRRPAEAVVVD</sequence>
<dbReference type="InterPro" id="IPR000415">
    <property type="entry name" value="Nitroreductase-like"/>
</dbReference>
<dbReference type="EMBL" id="CP096660">
    <property type="protein sequence ID" value="UPV76385.1"/>
    <property type="molecule type" value="Genomic_DNA"/>
</dbReference>
<dbReference type="GeneID" id="72187471"/>
<dbReference type="RefSeq" id="WP_248652418.1">
    <property type="nucleotide sequence ID" value="NZ_CP096660.1"/>
</dbReference>
<evidence type="ECO:0000313" key="3">
    <source>
        <dbReference type="EMBL" id="UPV76385.1"/>
    </source>
</evidence>
<name>A0A8U0HZ24_9EURY</name>
<evidence type="ECO:0000313" key="4">
    <source>
        <dbReference type="Proteomes" id="UP000830729"/>
    </source>
</evidence>
<dbReference type="GO" id="GO:0005524">
    <property type="term" value="F:ATP binding"/>
    <property type="evidence" value="ECO:0007669"/>
    <property type="project" value="InterPro"/>
</dbReference>
<dbReference type="NCBIfam" id="NF047509">
    <property type="entry name" value="Rv3131_FMN_oxido"/>
    <property type="match status" value="1"/>
</dbReference>
<dbReference type="Gene3D" id="3.40.109.10">
    <property type="entry name" value="NADH Oxidase"/>
    <property type="match status" value="1"/>
</dbReference>
<organism evidence="3 4">
    <name type="scientific">Halorussus limi</name>
    <dbReference type="NCBI Taxonomy" id="2938695"/>
    <lineage>
        <taxon>Archaea</taxon>
        <taxon>Methanobacteriati</taxon>
        <taxon>Methanobacteriota</taxon>
        <taxon>Stenosarchaea group</taxon>
        <taxon>Halobacteria</taxon>
        <taxon>Halobacteriales</taxon>
        <taxon>Haladaptataceae</taxon>
        <taxon>Halorussus</taxon>
    </lineage>
</organism>
<feature type="region of interest" description="Disordered" evidence="1">
    <location>
        <begin position="172"/>
        <end position="208"/>
    </location>
</feature>
<dbReference type="PANTHER" id="PTHR23026:SF123">
    <property type="entry name" value="NAD(P)H NITROREDUCTASE RV3131-RELATED"/>
    <property type="match status" value="1"/>
</dbReference>
<dbReference type="SUPFAM" id="SSF55469">
    <property type="entry name" value="FMN-dependent nitroreductase-like"/>
    <property type="match status" value="2"/>
</dbReference>
<dbReference type="GO" id="GO:0016491">
    <property type="term" value="F:oxidoreductase activity"/>
    <property type="evidence" value="ECO:0007669"/>
    <property type="project" value="InterPro"/>
</dbReference>
<dbReference type="Proteomes" id="UP000830729">
    <property type="component" value="Plasmid unnamed1"/>
</dbReference>
<geneLocation type="plasmid" evidence="3 4">
    <name>unnamed1</name>
</geneLocation>
<dbReference type="KEGG" id="halx:M0R89_19690"/>
<protein>
    <submittedName>
        <fullName evidence="3">Nitroreductase family protein</fullName>
    </submittedName>
</protein>
<gene>
    <name evidence="3" type="ORF">M0R89_19690</name>
</gene>
<dbReference type="InterPro" id="IPR029479">
    <property type="entry name" value="Nitroreductase"/>
</dbReference>
<reference evidence="3 4" key="1">
    <citation type="submission" date="2022-04" db="EMBL/GenBank/DDBJ databases">
        <title>Diverse halophilic archaea isolated from saline environments.</title>
        <authorList>
            <person name="Cui H.-L."/>
        </authorList>
    </citation>
    <scope>NUCLEOTIDE SEQUENCE [LARGE SCALE GENOMIC DNA]</scope>
    <source>
        <strain evidence="3 4">XZYJT49</strain>
        <plasmid evidence="3 4">unnamed1</plasmid>
    </source>
</reference>
<feature type="compositionally biased region" description="Basic and acidic residues" evidence="1">
    <location>
        <begin position="187"/>
        <end position="203"/>
    </location>
</feature>
<feature type="compositionally biased region" description="Basic and acidic residues" evidence="1">
    <location>
        <begin position="1"/>
        <end position="37"/>
    </location>
</feature>
<evidence type="ECO:0000256" key="1">
    <source>
        <dbReference type="SAM" id="MobiDB-lite"/>
    </source>
</evidence>
<dbReference type="AlphaFoldDB" id="A0A8U0HZ24"/>
<feature type="domain" description="Nitroreductase" evidence="2">
    <location>
        <begin position="295"/>
        <end position="395"/>
    </location>
</feature>
<dbReference type="InterPro" id="IPR017441">
    <property type="entry name" value="Protein_kinase_ATP_BS"/>
</dbReference>
<feature type="region of interest" description="Disordered" evidence="1">
    <location>
        <begin position="1"/>
        <end position="40"/>
    </location>
</feature>
<dbReference type="PANTHER" id="PTHR23026">
    <property type="entry name" value="NADPH NITROREDUCTASE"/>
    <property type="match status" value="1"/>
</dbReference>